<keyword evidence="2" id="KW-1185">Reference proteome</keyword>
<dbReference type="RefSeq" id="WP_015186168.1">
    <property type="nucleotide sequence ID" value="NC_019739.1"/>
</dbReference>
<dbReference type="InterPro" id="IPR022243">
    <property type="entry name" value="DUF3768"/>
</dbReference>
<sequence length="117" mass="13681">MTTTNNQTEKIRALNDQFRSDFDPNLGRVILTTGVQTLSSAQLQQLLKAVKEFSDFNSENNPYLENDMGRIELFDSAFFWKIDYLERQRWQQNIGSDDPADVQKTLRVMTIMFTSEY</sequence>
<name>K9WQG7_9CYAN</name>
<dbReference type="Proteomes" id="UP000010471">
    <property type="component" value="Plasmid pMIC7113.01"/>
</dbReference>
<dbReference type="OrthoDB" id="459537at2"/>
<reference evidence="1 2" key="1">
    <citation type="submission" date="2012-06" db="EMBL/GenBank/DDBJ databases">
        <title>Finished plasmid 1 of genome of Microcoleus sp. PCC 7113.</title>
        <authorList>
            <consortium name="US DOE Joint Genome Institute"/>
            <person name="Gugger M."/>
            <person name="Coursin T."/>
            <person name="Rippka R."/>
            <person name="Tandeau De Marsac N."/>
            <person name="Huntemann M."/>
            <person name="Wei C.-L."/>
            <person name="Han J."/>
            <person name="Detter J.C."/>
            <person name="Han C."/>
            <person name="Tapia R."/>
            <person name="Chen A."/>
            <person name="Kyrpides N."/>
            <person name="Mavromatis K."/>
            <person name="Markowitz V."/>
            <person name="Szeto E."/>
            <person name="Ivanova N."/>
            <person name="Pagani I."/>
            <person name="Pati A."/>
            <person name="Goodwin L."/>
            <person name="Nordberg H.P."/>
            <person name="Cantor M.N."/>
            <person name="Hua S.X."/>
            <person name="Woyke T."/>
            <person name="Kerfeld C.A."/>
        </authorList>
    </citation>
    <scope>NUCLEOTIDE SEQUENCE [LARGE SCALE GENOMIC DNA]</scope>
    <source>
        <strain evidence="1 2">PCC 7113</strain>
        <plasmid evidence="1 2">pMIC7113.01</plasmid>
    </source>
</reference>
<dbReference type="EMBL" id="CP003631">
    <property type="protein sequence ID" value="AFZ22041.1"/>
    <property type="molecule type" value="Genomic_DNA"/>
</dbReference>
<proteinExistence type="predicted"/>
<evidence type="ECO:0008006" key="3">
    <source>
        <dbReference type="Google" id="ProtNLM"/>
    </source>
</evidence>
<dbReference type="HOGENOM" id="CLU_125485_0_0_3"/>
<dbReference type="KEGG" id="mic:Mic7113_6461"/>
<organism evidence="1 2">
    <name type="scientific">Allocoleopsis franciscana PCC 7113</name>
    <dbReference type="NCBI Taxonomy" id="1173027"/>
    <lineage>
        <taxon>Bacteria</taxon>
        <taxon>Bacillati</taxon>
        <taxon>Cyanobacteriota</taxon>
        <taxon>Cyanophyceae</taxon>
        <taxon>Coleofasciculales</taxon>
        <taxon>Coleofasciculaceae</taxon>
        <taxon>Allocoleopsis</taxon>
        <taxon>Allocoleopsis franciscana</taxon>
    </lineage>
</organism>
<dbReference type="Pfam" id="PF12599">
    <property type="entry name" value="DUF3768"/>
    <property type="match status" value="1"/>
</dbReference>
<accession>K9WQG7</accession>
<gene>
    <name evidence="1" type="ORF">Mic7113_6461</name>
</gene>
<protein>
    <recommendedName>
        <fullName evidence="3">DUF3768 domain-containing protein</fullName>
    </recommendedName>
</protein>
<geneLocation type="plasmid" evidence="1 2">
    <name>pMIC7113.01</name>
</geneLocation>
<dbReference type="AlphaFoldDB" id="K9WQG7"/>
<evidence type="ECO:0000313" key="1">
    <source>
        <dbReference type="EMBL" id="AFZ22041.1"/>
    </source>
</evidence>
<keyword evidence="1" id="KW-0614">Plasmid</keyword>
<evidence type="ECO:0000313" key="2">
    <source>
        <dbReference type="Proteomes" id="UP000010471"/>
    </source>
</evidence>